<keyword evidence="1" id="KW-0175">Coiled coil</keyword>
<dbReference type="OrthoDB" id="5960234at2759"/>
<dbReference type="OMA" id="CICYEEL"/>
<comment type="caution">
    <text evidence="2">The sequence shown here is derived from an EMBL/GenBank/DDBJ whole genome shotgun (WGS) entry which is preliminary data.</text>
</comment>
<dbReference type="AlphaFoldDB" id="A0A9J6G9D0"/>
<dbReference type="VEuPathDB" id="VectorBase:HLOH_045689"/>
<evidence type="ECO:0000313" key="3">
    <source>
        <dbReference type="Proteomes" id="UP000821853"/>
    </source>
</evidence>
<dbReference type="Gene3D" id="3.30.70.1820">
    <property type="entry name" value="L1 transposable element, RRM domain"/>
    <property type="match status" value="1"/>
</dbReference>
<organism evidence="2 3">
    <name type="scientific">Haemaphysalis longicornis</name>
    <name type="common">Bush tick</name>
    <dbReference type="NCBI Taxonomy" id="44386"/>
    <lineage>
        <taxon>Eukaryota</taxon>
        <taxon>Metazoa</taxon>
        <taxon>Ecdysozoa</taxon>
        <taxon>Arthropoda</taxon>
        <taxon>Chelicerata</taxon>
        <taxon>Arachnida</taxon>
        <taxon>Acari</taxon>
        <taxon>Parasitiformes</taxon>
        <taxon>Ixodida</taxon>
        <taxon>Ixodoidea</taxon>
        <taxon>Ixodidae</taxon>
        <taxon>Haemaphysalinae</taxon>
        <taxon>Haemaphysalis</taxon>
    </lineage>
</organism>
<gene>
    <name evidence="2" type="ORF">HPB48_021056</name>
</gene>
<evidence type="ECO:0000256" key="1">
    <source>
        <dbReference type="SAM" id="Coils"/>
    </source>
</evidence>
<accession>A0A9J6G9D0</accession>
<proteinExistence type="predicted"/>
<dbReference type="EMBL" id="JABSTR010000005">
    <property type="protein sequence ID" value="KAH9371925.1"/>
    <property type="molecule type" value="Genomic_DNA"/>
</dbReference>
<dbReference type="Proteomes" id="UP000821853">
    <property type="component" value="Chromosome 3"/>
</dbReference>
<feature type="coiled-coil region" evidence="1">
    <location>
        <begin position="24"/>
        <end position="89"/>
    </location>
</feature>
<protein>
    <submittedName>
        <fullName evidence="2">Uncharacterized protein</fullName>
    </submittedName>
</protein>
<name>A0A9J6G9D0_HAELO</name>
<dbReference type="InterPro" id="IPR004244">
    <property type="entry name" value="Transposase_22"/>
</dbReference>
<evidence type="ECO:0000313" key="2">
    <source>
        <dbReference type="EMBL" id="KAH9371925.1"/>
    </source>
</evidence>
<keyword evidence="3" id="KW-1185">Reference proteome</keyword>
<reference evidence="2 3" key="1">
    <citation type="journal article" date="2020" name="Cell">
        <title>Large-Scale Comparative Analyses of Tick Genomes Elucidate Their Genetic Diversity and Vector Capacities.</title>
        <authorList>
            <consortium name="Tick Genome and Microbiome Consortium (TIGMIC)"/>
            <person name="Jia N."/>
            <person name="Wang J."/>
            <person name="Shi W."/>
            <person name="Du L."/>
            <person name="Sun Y."/>
            <person name="Zhan W."/>
            <person name="Jiang J.F."/>
            <person name="Wang Q."/>
            <person name="Zhang B."/>
            <person name="Ji P."/>
            <person name="Bell-Sakyi L."/>
            <person name="Cui X.M."/>
            <person name="Yuan T.T."/>
            <person name="Jiang B.G."/>
            <person name="Yang W.F."/>
            <person name="Lam T.T."/>
            <person name="Chang Q.C."/>
            <person name="Ding S.J."/>
            <person name="Wang X.J."/>
            <person name="Zhu J.G."/>
            <person name="Ruan X.D."/>
            <person name="Zhao L."/>
            <person name="Wei J.T."/>
            <person name="Ye R.Z."/>
            <person name="Que T.C."/>
            <person name="Du C.H."/>
            <person name="Zhou Y.H."/>
            <person name="Cheng J.X."/>
            <person name="Dai P.F."/>
            <person name="Guo W.B."/>
            <person name="Han X.H."/>
            <person name="Huang E.J."/>
            <person name="Li L.F."/>
            <person name="Wei W."/>
            <person name="Gao Y.C."/>
            <person name="Liu J.Z."/>
            <person name="Shao H.Z."/>
            <person name="Wang X."/>
            <person name="Wang C.C."/>
            <person name="Yang T.C."/>
            <person name="Huo Q.B."/>
            <person name="Li W."/>
            <person name="Chen H.Y."/>
            <person name="Chen S.E."/>
            <person name="Zhou L.G."/>
            <person name="Ni X.B."/>
            <person name="Tian J.H."/>
            <person name="Sheng Y."/>
            <person name="Liu T."/>
            <person name="Pan Y.S."/>
            <person name="Xia L.Y."/>
            <person name="Li J."/>
            <person name="Zhao F."/>
            <person name="Cao W.C."/>
        </authorList>
    </citation>
    <scope>NUCLEOTIDE SEQUENCE [LARGE SCALE GENOMIC DNA]</scope>
    <source>
        <strain evidence="2">HaeL-2018</strain>
    </source>
</reference>
<dbReference type="PANTHER" id="PTHR11505">
    <property type="entry name" value="L1 TRANSPOSABLE ELEMENT-RELATED"/>
    <property type="match status" value="1"/>
</dbReference>
<sequence>MGEKAPSSMKELLKFVINPNEALRKEMQDENASFKKELDDLVRGMDNMNETFEELRKTKQELDSLKKEHATLKVEKEELERYVSDMQTEMTQLKQFIRKQNIEIKGIPQEPKESLAEIIQKIGEKVDAKLEPSDIDVVHRVPTKEPTQTNIIVRFGSCAARDKLL</sequence>